<keyword evidence="2" id="KW-1185">Reference proteome</keyword>
<gene>
    <name evidence="1" type="ORF">F4820DRAFT_459524</name>
</gene>
<protein>
    <submittedName>
        <fullName evidence="1">Heterokaryon incompatibility protein-domain-containing protein</fullName>
    </submittedName>
</protein>
<sequence>MSQLSMNLCATCKGIFTGLQLLRQEQPHHELREHYLVAARLGCYICGIIVRSVQWQAIDPAAPFKSVWYLSPLLNRPTGWLKLAIDSAWEDVDDDTVSFSSEEALALHDAAVRPDFCGPEGLADAFVMPKPPIWSFLLQPAADVHINVGDYDPPIGLESPTMLDIAVHWLSECQTKHSACGAKNPGFYPTRLIEIMTDDAVRVVLTQEQPPKGAYASLSHCWGRSKALKLLQSNIEQLKVDIKIIDLPTSYREAITVCRRFQFRYIWIDSLCIIQDSYEDWKREATTMKDVYQNSIMNIAMAAAADNSEASFESRDLGLLRPLNIEAEWEGLCKSEYYLQDEDMYDNEMNDCPLRRRAWVIQEVFLTPRSLNLTKSQLWWECRELEACEAYPNGLPSAWSGTAQNGLPGKFHDVADACDRWDRLVETYSECQLTVLQDKMVAFSGLAQHFQDFLQGDRYIAGLWRSQLPQSLFWQSRHIRPCYRPTTYRAPSWSWASIEGPVNFESNREFVHGDIRSLCTILDITTFTDDHTETGPLSGGYIRVRGRLTQVGKLNDGISVQLPDGSWDYIKGSDEERRGGYTDSWSFFHCDECSSNGEVMFSYLDGLDAECCSGGRVDRAARVTKHWATWDGSFFALPIVEFHKEDKKVRGGLILCRFQEWPVHIYQRVGSFTAVGGITIGELEKRSVEKTIMIL</sequence>
<accession>A0ACB9YW10</accession>
<proteinExistence type="predicted"/>
<reference evidence="1 2" key="1">
    <citation type="journal article" date="2022" name="New Phytol.">
        <title>Ecological generalism drives hyperdiversity of secondary metabolite gene clusters in xylarialean endophytes.</title>
        <authorList>
            <person name="Franco M.E.E."/>
            <person name="Wisecaver J.H."/>
            <person name="Arnold A.E."/>
            <person name="Ju Y.M."/>
            <person name="Slot J.C."/>
            <person name="Ahrendt S."/>
            <person name="Moore L.P."/>
            <person name="Eastman K.E."/>
            <person name="Scott K."/>
            <person name="Konkel Z."/>
            <person name="Mondo S.J."/>
            <person name="Kuo A."/>
            <person name="Hayes R.D."/>
            <person name="Haridas S."/>
            <person name="Andreopoulos B."/>
            <person name="Riley R."/>
            <person name="LaButti K."/>
            <person name="Pangilinan J."/>
            <person name="Lipzen A."/>
            <person name="Amirebrahimi M."/>
            <person name="Yan J."/>
            <person name="Adam C."/>
            <person name="Keymanesh K."/>
            <person name="Ng V."/>
            <person name="Louie K."/>
            <person name="Northen T."/>
            <person name="Drula E."/>
            <person name="Henrissat B."/>
            <person name="Hsieh H.M."/>
            <person name="Youens-Clark K."/>
            <person name="Lutzoni F."/>
            <person name="Miadlikowska J."/>
            <person name="Eastwood D.C."/>
            <person name="Hamelin R.C."/>
            <person name="Grigoriev I.V."/>
            <person name="U'Ren J.M."/>
        </authorList>
    </citation>
    <scope>NUCLEOTIDE SEQUENCE [LARGE SCALE GENOMIC DNA]</scope>
    <source>
        <strain evidence="1 2">CBS 119005</strain>
    </source>
</reference>
<evidence type="ECO:0000313" key="2">
    <source>
        <dbReference type="Proteomes" id="UP001497700"/>
    </source>
</evidence>
<name>A0ACB9YW10_9PEZI</name>
<comment type="caution">
    <text evidence="1">The sequence shown here is derived from an EMBL/GenBank/DDBJ whole genome shotgun (WGS) entry which is preliminary data.</text>
</comment>
<evidence type="ECO:0000313" key="1">
    <source>
        <dbReference type="EMBL" id="KAI4863432.1"/>
    </source>
</evidence>
<dbReference type="Proteomes" id="UP001497700">
    <property type="component" value="Unassembled WGS sequence"/>
</dbReference>
<organism evidence="1 2">
    <name type="scientific">Hypoxylon rubiginosum</name>
    <dbReference type="NCBI Taxonomy" id="110542"/>
    <lineage>
        <taxon>Eukaryota</taxon>
        <taxon>Fungi</taxon>
        <taxon>Dikarya</taxon>
        <taxon>Ascomycota</taxon>
        <taxon>Pezizomycotina</taxon>
        <taxon>Sordariomycetes</taxon>
        <taxon>Xylariomycetidae</taxon>
        <taxon>Xylariales</taxon>
        <taxon>Hypoxylaceae</taxon>
        <taxon>Hypoxylon</taxon>
    </lineage>
</organism>
<dbReference type="EMBL" id="MU393504">
    <property type="protein sequence ID" value="KAI4863432.1"/>
    <property type="molecule type" value="Genomic_DNA"/>
</dbReference>